<feature type="non-terminal residue" evidence="1">
    <location>
        <position position="1"/>
    </location>
</feature>
<comment type="caution">
    <text evidence="1">The sequence shown here is derived from an EMBL/GenBank/DDBJ whole genome shotgun (WGS) entry which is preliminary data.</text>
</comment>
<dbReference type="EMBL" id="QXFY01011334">
    <property type="protein sequence ID" value="KAE9260244.1"/>
    <property type="molecule type" value="Genomic_DNA"/>
</dbReference>
<proteinExistence type="predicted"/>
<evidence type="ECO:0000313" key="2">
    <source>
        <dbReference type="Proteomes" id="UP000486351"/>
    </source>
</evidence>
<accession>A0A6G0PXS5</accession>
<evidence type="ECO:0000313" key="1">
    <source>
        <dbReference type="EMBL" id="KAE9260244.1"/>
    </source>
</evidence>
<sequence length="31" mass="3180">ISVLHLGARCSSSCANLCSLEPTRAFVSGSL</sequence>
<reference evidence="1 2" key="1">
    <citation type="submission" date="2018-09" db="EMBL/GenBank/DDBJ databases">
        <title>Genomic investigation of the strawberry pathogen Phytophthora fragariae indicates pathogenicity is determined by transcriptional variation in three key races.</title>
        <authorList>
            <person name="Adams T.M."/>
            <person name="Armitage A.D."/>
            <person name="Sobczyk M.K."/>
            <person name="Bates H.J."/>
            <person name="Dunwell J.M."/>
            <person name="Nellist C.F."/>
            <person name="Harrison R.J."/>
        </authorList>
    </citation>
    <scope>NUCLEOTIDE SEQUENCE [LARGE SCALE GENOMIC DNA]</scope>
    <source>
        <strain evidence="1 2">NOV-77</strain>
    </source>
</reference>
<gene>
    <name evidence="1" type="ORF">PF008_g33160</name>
</gene>
<name>A0A6G0PXS5_9STRA</name>
<protein>
    <submittedName>
        <fullName evidence="1">Uncharacterized protein</fullName>
    </submittedName>
</protein>
<dbReference type="Proteomes" id="UP000486351">
    <property type="component" value="Unassembled WGS sequence"/>
</dbReference>
<dbReference type="AlphaFoldDB" id="A0A6G0PXS5"/>
<organism evidence="1 2">
    <name type="scientific">Phytophthora fragariae</name>
    <dbReference type="NCBI Taxonomy" id="53985"/>
    <lineage>
        <taxon>Eukaryota</taxon>
        <taxon>Sar</taxon>
        <taxon>Stramenopiles</taxon>
        <taxon>Oomycota</taxon>
        <taxon>Peronosporomycetes</taxon>
        <taxon>Peronosporales</taxon>
        <taxon>Peronosporaceae</taxon>
        <taxon>Phytophthora</taxon>
    </lineage>
</organism>